<protein>
    <submittedName>
        <fullName evidence="2">Uncharacterized protein</fullName>
    </submittedName>
</protein>
<accession>A0A449A6G8</accession>
<dbReference type="KEGG" id="mnu:NCTC10166_00814"/>
<keyword evidence="1" id="KW-1133">Transmembrane helix</keyword>
<evidence type="ECO:0000256" key="1">
    <source>
        <dbReference type="SAM" id="Phobius"/>
    </source>
</evidence>
<organism evidence="2 3">
    <name type="scientific">Mesomycoplasma neurolyticum</name>
    <dbReference type="NCBI Taxonomy" id="2120"/>
    <lineage>
        <taxon>Bacteria</taxon>
        <taxon>Bacillati</taxon>
        <taxon>Mycoplasmatota</taxon>
        <taxon>Mycoplasmoidales</taxon>
        <taxon>Metamycoplasmataceae</taxon>
        <taxon>Mesomycoplasma</taxon>
    </lineage>
</organism>
<keyword evidence="3" id="KW-1185">Reference proteome</keyword>
<gene>
    <name evidence="2" type="ORF">NCTC10166_00814</name>
</gene>
<dbReference type="RefSeq" id="WP_129720192.1">
    <property type="nucleotide sequence ID" value="NZ_LR214951.1"/>
</dbReference>
<sequence length="298" mass="35989">MNSKIDWKSRICPIDVDDDDDICLLNFSLISNKNNWKAFFYLFLLIIYISCLISSSIIFVISIDKVFKEYKSFGFVTLKNILMLSLSGIFGILLFIITKVIIYKEKKKNKKNFFLCQSQNCEITFQIKKNFLVEYFEEYKSKFKNIKSINEVTSSELTNEQWFFLKKTILLYNPSYKRKIFSDKTVLLKDINYNLFKIENYNGEINHFLIWNRFDLTFFYKEKNDEKKDINFPDWLLAEKIKIKKIEFVSFNYKTLKKQNHLYKIETIYSESEIKKFVINQTYIFLKFIDNIIEHYTL</sequence>
<evidence type="ECO:0000313" key="2">
    <source>
        <dbReference type="EMBL" id="VEU59828.1"/>
    </source>
</evidence>
<keyword evidence="1" id="KW-0812">Transmembrane</keyword>
<feature type="transmembrane region" description="Helical" evidence="1">
    <location>
        <begin position="38"/>
        <end position="61"/>
    </location>
</feature>
<evidence type="ECO:0000313" key="3">
    <source>
        <dbReference type="Proteomes" id="UP000289440"/>
    </source>
</evidence>
<reference evidence="2 3" key="1">
    <citation type="submission" date="2019-01" db="EMBL/GenBank/DDBJ databases">
        <authorList>
            <consortium name="Pathogen Informatics"/>
        </authorList>
    </citation>
    <scope>NUCLEOTIDE SEQUENCE [LARGE SCALE GENOMIC DNA]</scope>
    <source>
        <strain evidence="2 3">NCTC10166</strain>
    </source>
</reference>
<dbReference type="AlphaFoldDB" id="A0A449A6G8"/>
<feature type="transmembrane region" description="Helical" evidence="1">
    <location>
        <begin position="81"/>
        <end position="102"/>
    </location>
</feature>
<keyword evidence="1" id="KW-0472">Membrane</keyword>
<proteinExistence type="predicted"/>
<dbReference type="EMBL" id="LR214951">
    <property type="protein sequence ID" value="VEU59828.1"/>
    <property type="molecule type" value="Genomic_DNA"/>
</dbReference>
<dbReference type="Proteomes" id="UP000289440">
    <property type="component" value="Chromosome"/>
</dbReference>
<name>A0A449A6G8_9BACT</name>